<evidence type="ECO:0000256" key="6">
    <source>
        <dbReference type="ARBA" id="ARBA00022692"/>
    </source>
</evidence>
<reference evidence="12 13" key="1">
    <citation type="submission" date="2017-02" db="EMBL/GenBank/DDBJ databases">
        <title>Draft genome sequence of Moraxella lincolnii CCUG 9405T type strain.</title>
        <authorList>
            <person name="Salva-Serra F."/>
            <person name="Engstrom-Jakobsson H."/>
            <person name="Thorell K."/>
            <person name="Jaen-Luchoro D."/>
            <person name="Gonzales-Siles L."/>
            <person name="Karlsson R."/>
            <person name="Yazdan S."/>
            <person name="Boulund F."/>
            <person name="Johnning A."/>
            <person name="Engstrand L."/>
            <person name="Kristiansson E."/>
            <person name="Moore E."/>
        </authorList>
    </citation>
    <scope>NUCLEOTIDE SEQUENCE [LARGE SCALE GENOMIC DNA]</scope>
    <source>
        <strain evidence="12 13">CCUG 9405</strain>
    </source>
</reference>
<dbReference type="EMBL" id="MUYT01000007">
    <property type="protein sequence ID" value="OOS20688.1"/>
    <property type="molecule type" value="Genomic_DNA"/>
</dbReference>
<evidence type="ECO:0000313" key="12">
    <source>
        <dbReference type="EMBL" id="OOS20688.1"/>
    </source>
</evidence>
<evidence type="ECO:0000256" key="4">
    <source>
        <dbReference type="ARBA" id="ARBA00022475"/>
    </source>
</evidence>
<sequence length="249" mass="28014">MFDLQGFGHLLFNGAWVTIKLALTSLAIGMVLGLLGAAGKRSNIWLFRQFANLYTTVMRGIPELLLVLFLYFGGQMILTAILESLGHHDYVELSAFWAGVLALSVAFGAYATEVLRMAIQELDKGQWEAAKAVGMRPSQTFWRIILPQVWKLALPGLGNLFLVLIKDTALVSVVGLKDIMYQASRAAQSTQQAFTFYMAAALIYLVLTVIVTAVMMWLEWRANPAKRYRYRQKRLQRHLKNKNNQQAQA</sequence>
<evidence type="ECO:0000256" key="3">
    <source>
        <dbReference type="ARBA" id="ARBA00022448"/>
    </source>
</evidence>
<keyword evidence="13" id="KW-1185">Reference proteome</keyword>
<organism evidence="12 13">
    <name type="scientific">Lwoffella lincolnii</name>
    <dbReference type="NCBI Taxonomy" id="90241"/>
    <lineage>
        <taxon>Bacteria</taxon>
        <taxon>Pseudomonadati</taxon>
        <taxon>Pseudomonadota</taxon>
        <taxon>Gammaproteobacteria</taxon>
        <taxon>Moraxellales</taxon>
        <taxon>Moraxellaceae</taxon>
        <taxon>Lwoffella</taxon>
    </lineage>
</organism>
<dbReference type="PANTHER" id="PTHR30133:SF2">
    <property type="entry name" value="ARGININE ABC TRANSPORTER PERMEASE PROTEIN ARTQ"/>
    <property type="match status" value="1"/>
</dbReference>
<keyword evidence="6 10" id="KW-0812">Transmembrane</keyword>
<dbReference type="SUPFAM" id="SSF161098">
    <property type="entry name" value="MetI-like"/>
    <property type="match status" value="1"/>
</dbReference>
<feature type="transmembrane region" description="Helical" evidence="10">
    <location>
        <begin position="196"/>
        <end position="218"/>
    </location>
</feature>
<keyword evidence="5" id="KW-0997">Cell inner membrane</keyword>
<evidence type="ECO:0000256" key="2">
    <source>
        <dbReference type="ARBA" id="ARBA00010072"/>
    </source>
</evidence>
<dbReference type="GO" id="GO:0006865">
    <property type="term" value="P:amino acid transport"/>
    <property type="evidence" value="ECO:0007669"/>
    <property type="project" value="UniProtKB-KW"/>
</dbReference>
<keyword evidence="7" id="KW-0029">Amino-acid transport</keyword>
<feature type="transmembrane region" description="Helical" evidence="10">
    <location>
        <begin position="15"/>
        <end position="39"/>
    </location>
</feature>
<dbReference type="PANTHER" id="PTHR30133">
    <property type="entry name" value="CATIONIC AMINO ACID TRANSPORTER, MEMBRANE COMPONENT"/>
    <property type="match status" value="1"/>
</dbReference>
<dbReference type="Pfam" id="PF00528">
    <property type="entry name" value="BPD_transp_1"/>
    <property type="match status" value="1"/>
</dbReference>
<dbReference type="InterPro" id="IPR051613">
    <property type="entry name" value="ABC_transp_permease_HisMQ"/>
</dbReference>
<evidence type="ECO:0000256" key="10">
    <source>
        <dbReference type="RuleBase" id="RU363032"/>
    </source>
</evidence>
<dbReference type="CDD" id="cd06261">
    <property type="entry name" value="TM_PBP2"/>
    <property type="match status" value="1"/>
</dbReference>
<dbReference type="Gene3D" id="1.10.3720.10">
    <property type="entry name" value="MetI-like"/>
    <property type="match status" value="1"/>
</dbReference>
<dbReference type="InterPro" id="IPR000515">
    <property type="entry name" value="MetI-like"/>
</dbReference>
<dbReference type="NCBIfam" id="TIGR01726">
    <property type="entry name" value="HEQRo_perm_3TM"/>
    <property type="match status" value="1"/>
</dbReference>
<evidence type="ECO:0000259" key="11">
    <source>
        <dbReference type="PROSITE" id="PS50928"/>
    </source>
</evidence>
<evidence type="ECO:0000256" key="1">
    <source>
        <dbReference type="ARBA" id="ARBA00004429"/>
    </source>
</evidence>
<keyword evidence="3 10" id="KW-0813">Transport</keyword>
<protein>
    <submittedName>
        <fullName evidence="12">ABC transporter permease</fullName>
    </submittedName>
</protein>
<dbReference type="OrthoDB" id="9815029at2"/>
<evidence type="ECO:0000256" key="7">
    <source>
        <dbReference type="ARBA" id="ARBA00022970"/>
    </source>
</evidence>
<dbReference type="GO" id="GO:0022857">
    <property type="term" value="F:transmembrane transporter activity"/>
    <property type="evidence" value="ECO:0007669"/>
    <property type="project" value="InterPro"/>
</dbReference>
<dbReference type="InterPro" id="IPR035906">
    <property type="entry name" value="MetI-like_sf"/>
</dbReference>
<feature type="domain" description="ABC transmembrane type-1" evidence="11">
    <location>
        <begin position="15"/>
        <end position="215"/>
    </location>
</feature>
<dbReference type="AlphaFoldDB" id="A0A1T0CEB3"/>
<feature type="transmembrane region" description="Helical" evidence="10">
    <location>
        <begin position="94"/>
        <end position="112"/>
    </location>
</feature>
<dbReference type="STRING" id="90241.B0682_06020"/>
<feature type="transmembrane region" description="Helical" evidence="10">
    <location>
        <begin position="60"/>
        <end position="82"/>
    </location>
</feature>
<comment type="subcellular location">
    <subcellularLocation>
        <location evidence="1">Cell inner membrane</location>
        <topology evidence="1">Multi-pass membrane protein</topology>
    </subcellularLocation>
    <subcellularLocation>
        <location evidence="10">Cell membrane</location>
        <topology evidence="10">Multi-pass membrane protein</topology>
    </subcellularLocation>
</comment>
<proteinExistence type="inferred from homology"/>
<comment type="caution">
    <text evidence="12">The sequence shown here is derived from an EMBL/GenBank/DDBJ whole genome shotgun (WGS) entry which is preliminary data.</text>
</comment>
<comment type="similarity">
    <text evidence="2">Belongs to the binding-protein-dependent transport system permease family. HisMQ subfamily.</text>
</comment>
<evidence type="ECO:0000313" key="13">
    <source>
        <dbReference type="Proteomes" id="UP000191094"/>
    </source>
</evidence>
<dbReference type="PROSITE" id="PS50928">
    <property type="entry name" value="ABC_TM1"/>
    <property type="match status" value="1"/>
</dbReference>
<keyword evidence="4" id="KW-1003">Cell membrane</keyword>
<keyword evidence="8 10" id="KW-1133">Transmembrane helix</keyword>
<evidence type="ECO:0000256" key="5">
    <source>
        <dbReference type="ARBA" id="ARBA00022519"/>
    </source>
</evidence>
<accession>A0A1T0CEB3</accession>
<dbReference type="Proteomes" id="UP000191094">
    <property type="component" value="Unassembled WGS sequence"/>
</dbReference>
<dbReference type="GO" id="GO:0043190">
    <property type="term" value="C:ATP-binding cassette (ABC) transporter complex"/>
    <property type="evidence" value="ECO:0007669"/>
    <property type="project" value="InterPro"/>
</dbReference>
<feature type="transmembrane region" description="Helical" evidence="10">
    <location>
        <begin position="152"/>
        <end position="176"/>
    </location>
</feature>
<name>A0A1T0CEB3_9GAMM</name>
<dbReference type="RefSeq" id="WP_078307414.1">
    <property type="nucleotide sequence ID" value="NZ_CP147511.1"/>
</dbReference>
<gene>
    <name evidence="12" type="ORF">B0682_06020</name>
</gene>
<evidence type="ECO:0000256" key="8">
    <source>
        <dbReference type="ARBA" id="ARBA00022989"/>
    </source>
</evidence>
<evidence type="ECO:0000256" key="9">
    <source>
        <dbReference type="ARBA" id="ARBA00023136"/>
    </source>
</evidence>
<keyword evidence="9 10" id="KW-0472">Membrane</keyword>
<dbReference type="InterPro" id="IPR010065">
    <property type="entry name" value="AA_ABC_transptr_permease_3TM"/>
</dbReference>